<evidence type="ECO:0000313" key="3">
    <source>
        <dbReference type="Proteomes" id="UP000000253"/>
    </source>
</evidence>
<accession>A4FX85</accession>
<dbReference type="AlphaFoldDB" id="A4FX85"/>
<dbReference type="HOGENOM" id="CLU_506818_0_0_2"/>
<sequence>MLSNIFKKFNDSKYVIIDKVFFRKLDNEIRYTSNVNESFEILLNYLPYVKNIVKSSKRPKFVNKLESKELNDLIYYSYIYYLIHWDNIDSSKQIAWQNWFNFKKTVDKNLKNEYVVVLDYIRNIDFYEKYISKKFPNEIKRYNEKNIFLKFFGNFHGFFMVFYLLMRKLTCLFITGFSKTSAKYDKNMILAITDYDRYYDSKGFFNSEIFSNAEFKEYLKLNFNTDVETENIQVVYTKYSFKNFLKYLITFKNDNKSVFLEDILDFHIGLEIFIHGLLNIKKNKNFPIVKTDENIEFIDHMYEDFMKNKFLFSLWFYLSVKKYIENNNVKIVIGDSEKNLLYFFFSILRKNSEYFNTIAFSHEVIIPDHSFYLPFTGHYDDSPDLKFVWNEGIKKLLVDKYNYSEDKIAVLDDPRFLKWKSKKFEKKSILFISQGYSHFYEDLIDFFKNETEKVNFLKSKGFKFYFKPHPAEFLTPTSKKYLEEIMKSYNDISVIDNLDFIPEYGIGVDSTLVYELMRNGTKVFFLSLNNIFMIEKEDFQKCSKKSISDVIHSLKIE</sequence>
<keyword evidence="1" id="KW-0472">Membrane</keyword>
<dbReference type="EMBL" id="CP000609">
    <property type="protein sequence ID" value="ABO34814.1"/>
    <property type="molecule type" value="Genomic_DNA"/>
</dbReference>
<name>A4FX85_METM5</name>
<reference evidence="2 3" key="1">
    <citation type="submission" date="2007-03" db="EMBL/GenBank/DDBJ databases">
        <title>Complete sequence of chromosome of Methanococcus maripaludis C5.</title>
        <authorList>
            <consortium name="US DOE Joint Genome Institute"/>
            <person name="Copeland A."/>
            <person name="Lucas S."/>
            <person name="Lapidus A."/>
            <person name="Barry K."/>
            <person name="Glavina del Rio T."/>
            <person name="Dalin E."/>
            <person name="Tice H."/>
            <person name="Pitluck S."/>
            <person name="Chertkov O."/>
            <person name="Brettin T."/>
            <person name="Bruce D."/>
            <person name="Han C."/>
            <person name="Detter J.C."/>
            <person name="Schmutz J."/>
            <person name="Larimer F."/>
            <person name="Land M."/>
            <person name="Hauser L."/>
            <person name="Kyrpides N."/>
            <person name="Mikhailova N."/>
            <person name="Sieprawska-Lupa M."/>
            <person name="Whitman W.B."/>
            <person name="Richardson P."/>
        </authorList>
    </citation>
    <scope>NUCLEOTIDE SEQUENCE [LARGE SCALE GENOMIC DNA]</scope>
    <source>
        <strain evidence="3">C5 / ATCC BAA-1333</strain>
    </source>
</reference>
<dbReference type="RefSeq" id="WP_011868269.1">
    <property type="nucleotide sequence ID" value="NC_009135.1"/>
</dbReference>
<feature type="transmembrane region" description="Helical" evidence="1">
    <location>
        <begin position="147"/>
        <end position="166"/>
    </location>
</feature>
<evidence type="ECO:0000256" key="1">
    <source>
        <dbReference type="SAM" id="Phobius"/>
    </source>
</evidence>
<organism evidence="2 3">
    <name type="scientific">Methanococcus maripaludis (strain C5 / ATCC BAA-1333)</name>
    <dbReference type="NCBI Taxonomy" id="402880"/>
    <lineage>
        <taxon>Archaea</taxon>
        <taxon>Methanobacteriati</taxon>
        <taxon>Methanobacteriota</taxon>
        <taxon>Methanomada group</taxon>
        <taxon>Methanococci</taxon>
        <taxon>Methanococcales</taxon>
        <taxon>Methanococcaceae</taxon>
        <taxon>Methanococcus</taxon>
    </lineage>
</organism>
<dbReference type="GeneID" id="4928662"/>
<gene>
    <name evidence="2" type="ordered locus">MmarC5_0500</name>
</gene>
<dbReference type="eggNOG" id="arCOG06580">
    <property type="taxonomic scope" value="Archaea"/>
</dbReference>
<dbReference type="KEGG" id="mmq:MmarC5_0500"/>
<evidence type="ECO:0000313" key="2">
    <source>
        <dbReference type="EMBL" id="ABO34814.1"/>
    </source>
</evidence>
<proteinExistence type="predicted"/>
<keyword evidence="1" id="KW-1133">Transmembrane helix</keyword>
<dbReference type="Proteomes" id="UP000000253">
    <property type="component" value="Chromosome"/>
</dbReference>
<dbReference type="OrthoDB" id="66105at2157"/>
<protein>
    <submittedName>
        <fullName evidence="2">Uncharacterized protein</fullName>
    </submittedName>
</protein>
<keyword evidence="1" id="KW-0812">Transmembrane</keyword>